<sequence>MVVDAMSGKITAVRSRIVTRETPTYEYAAIAICSAIAARSAAD</sequence>
<evidence type="ECO:0000313" key="1">
    <source>
        <dbReference type="EMBL" id="MFC7304163.1"/>
    </source>
</evidence>
<organism evidence="1 2">
    <name type="scientific">Streptomyces monticola</name>
    <dbReference type="NCBI Taxonomy" id="2666263"/>
    <lineage>
        <taxon>Bacteria</taxon>
        <taxon>Bacillati</taxon>
        <taxon>Actinomycetota</taxon>
        <taxon>Actinomycetes</taxon>
        <taxon>Kitasatosporales</taxon>
        <taxon>Streptomycetaceae</taxon>
        <taxon>Streptomyces</taxon>
    </lineage>
</organism>
<dbReference type="RefSeq" id="WP_381828340.1">
    <property type="nucleotide sequence ID" value="NZ_JBHTCF010000002.1"/>
</dbReference>
<reference evidence="2" key="1">
    <citation type="journal article" date="2019" name="Int. J. Syst. Evol. Microbiol.">
        <title>The Global Catalogue of Microorganisms (GCM) 10K type strain sequencing project: providing services to taxonomists for standard genome sequencing and annotation.</title>
        <authorList>
            <consortium name="The Broad Institute Genomics Platform"/>
            <consortium name="The Broad Institute Genome Sequencing Center for Infectious Disease"/>
            <person name="Wu L."/>
            <person name="Ma J."/>
        </authorList>
    </citation>
    <scope>NUCLEOTIDE SEQUENCE [LARGE SCALE GENOMIC DNA]</scope>
    <source>
        <strain evidence="2">SYNS20</strain>
    </source>
</reference>
<accession>A0ABW2JEY6</accession>
<proteinExistence type="predicted"/>
<protein>
    <submittedName>
        <fullName evidence="1">Uncharacterized protein</fullName>
    </submittedName>
</protein>
<comment type="caution">
    <text evidence="1">The sequence shown here is derived from an EMBL/GenBank/DDBJ whole genome shotgun (WGS) entry which is preliminary data.</text>
</comment>
<keyword evidence="2" id="KW-1185">Reference proteome</keyword>
<dbReference type="Proteomes" id="UP001596523">
    <property type="component" value="Unassembled WGS sequence"/>
</dbReference>
<name>A0ABW2JEY6_9ACTN</name>
<evidence type="ECO:0000313" key="2">
    <source>
        <dbReference type="Proteomes" id="UP001596523"/>
    </source>
</evidence>
<dbReference type="EMBL" id="JBHTCF010000002">
    <property type="protein sequence ID" value="MFC7304163.1"/>
    <property type="molecule type" value="Genomic_DNA"/>
</dbReference>
<gene>
    <name evidence="1" type="ORF">ACFQVC_08050</name>
</gene>